<dbReference type="Proteomes" id="UP000665043">
    <property type="component" value="Chromosome"/>
</dbReference>
<gene>
    <name evidence="2" type="ORF">ERJ70_15245</name>
</gene>
<dbReference type="InterPro" id="IPR058995">
    <property type="entry name" value="YolC/YozM-like"/>
</dbReference>
<feature type="chain" id="PRO_5047191895" evidence="1">
    <location>
        <begin position="25"/>
        <end position="104"/>
    </location>
</feature>
<evidence type="ECO:0000256" key="1">
    <source>
        <dbReference type="SAM" id="SignalP"/>
    </source>
</evidence>
<proteinExistence type="predicted"/>
<keyword evidence="3" id="KW-1185">Reference proteome</keyword>
<dbReference type="RefSeq" id="WP_209365667.1">
    <property type="nucleotide sequence ID" value="NZ_CP046956.1"/>
</dbReference>
<reference evidence="2 3" key="1">
    <citation type="submission" date="2019-12" db="EMBL/GenBank/DDBJ databases">
        <title>The whole genome sequencing of a strain isolated from a Mars analog, Dalangtan Playa.</title>
        <authorList>
            <person name="Huang T."/>
        </authorList>
    </citation>
    <scope>NUCLEOTIDE SEQUENCE [LARGE SCALE GENOMIC DNA]</scope>
    <source>
        <strain evidence="2 3">DP4-553-S</strain>
    </source>
</reference>
<dbReference type="EMBL" id="CP046956">
    <property type="protein sequence ID" value="QTN00532.1"/>
    <property type="molecule type" value="Genomic_DNA"/>
</dbReference>
<feature type="signal peptide" evidence="1">
    <location>
        <begin position="1"/>
        <end position="24"/>
    </location>
</feature>
<keyword evidence="1" id="KW-0732">Signal</keyword>
<organism evidence="2 3">
    <name type="scientific">Sediminibacillus dalangtanensis</name>
    <dbReference type="NCBI Taxonomy" id="2729421"/>
    <lineage>
        <taxon>Bacteria</taxon>
        <taxon>Bacillati</taxon>
        <taxon>Bacillota</taxon>
        <taxon>Bacilli</taxon>
        <taxon>Bacillales</taxon>
        <taxon>Bacillaceae</taxon>
        <taxon>Sediminibacillus</taxon>
    </lineage>
</organism>
<protein>
    <submittedName>
        <fullName evidence="2">Uncharacterized protein</fullName>
    </submittedName>
</protein>
<evidence type="ECO:0000313" key="3">
    <source>
        <dbReference type="Proteomes" id="UP000665043"/>
    </source>
</evidence>
<dbReference type="Pfam" id="PF26328">
    <property type="entry name" value="YolC_YozM"/>
    <property type="match status" value="1"/>
</dbReference>
<sequence>MKKVFFALISVSLFFLLISLNVDNSPKSEEERLDDVLDAAWNRYDVLAYMVLPEDSQIYFKIADQEDKEEFRQEMEKRLEENDLAGKYAPHIVYKSEEKAHLQG</sequence>
<accession>A0ABX7VV17</accession>
<evidence type="ECO:0000313" key="2">
    <source>
        <dbReference type="EMBL" id="QTN00532.1"/>
    </source>
</evidence>
<name>A0ABX7VV17_9BACI</name>